<dbReference type="InterPro" id="IPR013324">
    <property type="entry name" value="RNA_pol_sigma_r3/r4-like"/>
</dbReference>
<keyword evidence="4 6" id="KW-0238">DNA-binding</keyword>
<dbReference type="GO" id="GO:0006352">
    <property type="term" value="P:DNA-templated transcription initiation"/>
    <property type="evidence" value="ECO:0007669"/>
    <property type="project" value="InterPro"/>
</dbReference>
<evidence type="ECO:0000256" key="3">
    <source>
        <dbReference type="ARBA" id="ARBA00023082"/>
    </source>
</evidence>
<evidence type="ECO:0000256" key="4">
    <source>
        <dbReference type="ARBA" id="ARBA00023125"/>
    </source>
</evidence>
<keyword evidence="5 6" id="KW-0804">Transcription</keyword>
<keyword evidence="10" id="KW-1185">Reference proteome</keyword>
<evidence type="ECO:0000313" key="10">
    <source>
        <dbReference type="Proteomes" id="UP000244090"/>
    </source>
</evidence>
<dbReference type="AlphaFoldDB" id="A0A2T6BZM7"/>
<evidence type="ECO:0000259" key="7">
    <source>
        <dbReference type="Pfam" id="PF04542"/>
    </source>
</evidence>
<dbReference type="Gene3D" id="1.10.10.10">
    <property type="entry name" value="Winged helix-like DNA-binding domain superfamily/Winged helix DNA-binding domain"/>
    <property type="match status" value="1"/>
</dbReference>
<dbReference type="Pfam" id="PF04542">
    <property type="entry name" value="Sigma70_r2"/>
    <property type="match status" value="1"/>
</dbReference>
<comment type="similarity">
    <text evidence="1 6">Belongs to the sigma-70 factor family. ECF subfamily.</text>
</comment>
<dbReference type="InterPro" id="IPR000838">
    <property type="entry name" value="RNA_pol_sigma70_ECF_CS"/>
</dbReference>
<accession>A0A2T6BZM7</accession>
<dbReference type="Pfam" id="PF08281">
    <property type="entry name" value="Sigma70_r4_2"/>
    <property type="match status" value="1"/>
</dbReference>
<dbReference type="InterPro" id="IPR013325">
    <property type="entry name" value="RNA_pol_sigma_r2"/>
</dbReference>
<dbReference type="PANTHER" id="PTHR43133">
    <property type="entry name" value="RNA POLYMERASE ECF-TYPE SIGMA FACTO"/>
    <property type="match status" value="1"/>
</dbReference>
<gene>
    <name evidence="9" type="ORF">C8N46_104162</name>
</gene>
<dbReference type="EMBL" id="QBKT01000004">
    <property type="protein sequence ID" value="PTX61519.1"/>
    <property type="molecule type" value="Genomic_DNA"/>
</dbReference>
<comment type="caution">
    <text evidence="9">The sequence shown here is derived from an EMBL/GenBank/DDBJ whole genome shotgun (WGS) entry which is preliminary data.</text>
</comment>
<protein>
    <recommendedName>
        <fullName evidence="6">RNA polymerase sigma factor</fullName>
    </recommendedName>
</protein>
<feature type="domain" description="RNA polymerase sigma factor 70 region 4 type 2" evidence="8">
    <location>
        <begin position="123"/>
        <end position="175"/>
    </location>
</feature>
<reference evidence="9 10" key="1">
    <citation type="submission" date="2018-04" db="EMBL/GenBank/DDBJ databases">
        <title>Genomic Encyclopedia of Archaeal and Bacterial Type Strains, Phase II (KMG-II): from individual species to whole genera.</title>
        <authorList>
            <person name="Goeker M."/>
        </authorList>
    </citation>
    <scope>NUCLEOTIDE SEQUENCE [LARGE SCALE GENOMIC DNA]</scope>
    <source>
        <strain evidence="9 10">DSM 25731</strain>
    </source>
</reference>
<dbReference type="RefSeq" id="WP_108114751.1">
    <property type="nucleotide sequence ID" value="NZ_QBKT01000004.1"/>
</dbReference>
<organism evidence="9 10">
    <name type="scientific">Kordia periserrulae</name>
    <dbReference type="NCBI Taxonomy" id="701523"/>
    <lineage>
        <taxon>Bacteria</taxon>
        <taxon>Pseudomonadati</taxon>
        <taxon>Bacteroidota</taxon>
        <taxon>Flavobacteriia</taxon>
        <taxon>Flavobacteriales</taxon>
        <taxon>Flavobacteriaceae</taxon>
        <taxon>Kordia</taxon>
    </lineage>
</organism>
<keyword evidence="2 6" id="KW-0805">Transcription regulation</keyword>
<dbReference type="GO" id="GO:0003677">
    <property type="term" value="F:DNA binding"/>
    <property type="evidence" value="ECO:0007669"/>
    <property type="project" value="UniProtKB-KW"/>
</dbReference>
<feature type="domain" description="RNA polymerase sigma-70 region 2" evidence="7">
    <location>
        <begin position="24"/>
        <end position="91"/>
    </location>
</feature>
<evidence type="ECO:0000256" key="2">
    <source>
        <dbReference type="ARBA" id="ARBA00023015"/>
    </source>
</evidence>
<dbReference type="NCBIfam" id="TIGR02937">
    <property type="entry name" value="sigma70-ECF"/>
    <property type="match status" value="1"/>
</dbReference>
<dbReference type="InterPro" id="IPR007627">
    <property type="entry name" value="RNA_pol_sigma70_r2"/>
</dbReference>
<evidence type="ECO:0000259" key="8">
    <source>
        <dbReference type="Pfam" id="PF08281"/>
    </source>
</evidence>
<dbReference type="Gene3D" id="1.10.1740.10">
    <property type="match status" value="1"/>
</dbReference>
<dbReference type="SUPFAM" id="SSF88659">
    <property type="entry name" value="Sigma3 and sigma4 domains of RNA polymerase sigma factors"/>
    <property type="match status" value="1"/>
</dbReference>
<proteinExistence type="inferred from homology"/>
<dbReference type="InterPro" id="IPR036388">
    <property type="entry name" value="WH-like_DNA-bd_sf"/>
</dbReference>
<evidence type="ECO:0000256" key="6">
    <source>
        <dbReference type="RuleBase" id="RU000716"/>
    </source>
</evidence>
<evidence type="ECO:0000256" key="1">
    <source>
        <dbReference type="ARBA" id="ARBA00010641"/>
    </source>
</evidence>
<dbReference type="SUPFAM" id="SSF88946">
    <property type="entry name" value="Sigma2 domain of RNA polymerase sigma factors"/>
    <property type="match status" value="1"/>
</dbReference>
<dbReference type="InterPro" id="IPR039425">
    <property type="entry name" value="RNA_pol_sigma-70-like"/>
</dbReference>
<dbReference type="PANTHER" id="PTHR43133:SF51">
    <property type="entry name" value="RNA POLYMERASE SIGMA FACTOR"/>
    <property type="match status" value="1"/>
</dbReference>
<dbReference type="OrthoDB" id="1027298at2"/>
<name>A0A2T6BZM7_9FLAO</name>
<sequence length="194" mass="22564">MTPNTDQEYIAQIRAGNANAYAALVTKYKNMTFTLALRMVGNREDAEEVAQDTFVKAYKALDSFKGTSKFSTWLYRIVYNTSLDYIKKQKRVVLSEHIDEVNEAAIGSMQNALTYIEEKEKKEMIEKALLQVPEDERVLLTLFYFEELSLKEITEIVNLSYDNVKIKLHRSRKKLFHILKNVVEPIYLNHGSRK</sequence>
<dbReference type="GO" id="GO:0016987">
    <property type="term" value="F:sigma factor activity"/>
    <property type="evidence" value="ECO:0007669"/>
    <property type="project" value="UniProtKB-KW"/>
</dbReference>
<dbReference type="PROSITE" id="PS01063">
    <property type="entry name" value="SIGMA70_ECF"/>
    <property type="match status" value="1"/>
</dbReference>
<dbReference type="InterPro" id="IPR013249">
    <property type="entry name" value="RNA_pol_sigma70_r4_t2"/>
</dbReference>
<dbReference type="InterPro" id="IPR014284">
    <property type="entry name" value="RNA_pol_sigma-70_dom"/>
</dbReference>
<evidence type="ECO:0000256" key="5">
    <source>
        <dbReference type="ARBA" id="ARBA00023163"/>
    </source>
</evidence>
<evidence type="ECO:0000313" key="9">
    <source>
        <dbReference type="EMBL" id="PTX61519.1"/>
    </source>
</evidence>
<dbReference type="CDD" id="cd06171">
    <property type="entry name" value="Sigma70_r4"/>
    <property type="match status" value="1"/>
</dbReference>
<dbReference type="Proteomes" id="UP000244090">
    <property type="component" value="Unassembled WGS sequence"/>
</dbReference>
<keyword evidence="3 6" id="KW-0731">Sigma factor</keyword>